<dbReference type="AlphaFoldDB" id="A0A0D4C1X2"/>
<name>A0A0D4C1X2_9MICC</name>
<proteinExistence type="predicted"/>
<accession>A0A0D4C1X2</accession>
<dbReference type="RefSeq" id="WP_045076556.1">
    <property type="nucleotide sequence ID" value="NZ_CP011005.1"/>
</dbReference>
<protein>
    <recommendedName>
        <fullName evidence="3">HEAT repeat domain-containing protein</fullName>
    </recommendedName>
</protein>
<dbReference type="EMBL" id="CP011005">
    <property type="protein sequence ID" value="AJT42672.1"/>
    <property type="molecule type" value="Genomic_DNA"/>
</dbReference>
<dbReference type="KEGG" id="ari:UM93_16500"/>
<organism evidence="1 2">
    <name type="scientific">Psychromicrobium lacuslunae</name>
    <dbReference type="NCBI Taxonomy" id="1618207"/>
    <lineage>
        <taxon>Bacteria</taxon>
        <taxon>Bacillati</taxon>
        <taxon>Actinomycetota</taxon>
        <taxon>Actinomycetes</taxon>
        <taxon>Micrococcales</taxon>
        <taxon>Micrococcaceae</taxon>
        <taxon>Psychromicrobium</taxon>
    </lineage>
</organism>
<evidence type="ECO:0000313" key="2">
    <source>
        <dbReference type="Proteomes" id="UP000061839"/>
    </source>
</evidence>
<gene>
    <name evidence="1" type="ORF">UM93_16500</name>
</gene>
<dbReference type="PATRIC" id="fig|1618207.4.peg.3353"/>
<sequence length="299" mass="34361">MVWFTKKKNQLWDSVALISRPKDLPEDAKKLRPEPEVGITFTRGRQVETLFPRDPDFSKNLIDWVDNYQDRLPAELHKDFKVTFQRVLISLEGFPEITSKAIKLYGSWPDDIKNFRGNLILAITLSGTDENYQEILELAQQDTAWTATDILIGEYLCRYRTEEVRRLIVEAMKHAPHRHYTARTAAQWGLTETIPSVSAALELTPANNFVEKETLQRALHTLRKKDYLNRMKSAKSPAESFDIALADLDKEELAPYAAYHLGRLKDRRALTALKLASNSKQTKLRQEAKAAVKKLEKLP</sequence>
<keyword evidence="2" id="KW-1185">Reference proteome</keyword>
<dbReference type="Proteomes" id="UP000061839">
    <property type="component" value="Chromosome"/>
</dbReference>
<reference evidence="1 2" key="1">
    <citation type="journal article" date="2015" name="Genome Announc.">
        <title>Complete Genome Sequencing of Protease-Producing Novel Arthrobacter sp. Strain IHBB 11108 Using PacBio Single-Molecule Real-Time Sequencing Technology.</title>
        <authorList>
            <person name="Kiran S."/>
            <person name="Swarnkar M.K."/>
            <person name="Pal M."/>
            <person name="Thakur R."/>
            <person name="Tewari R."/>
            <person name="Singh A.K."/>
            <person name="Gulati A."/>
        </authorList>
    </citation>
    <scope>NUCLEOTIDE SEQUENCE [LARGE SCALE GENOMIC DNA]</scope>
    <source>
        <strain evidence="1 2">IHBB 11108</strain>
    </source>
</reference>
<dbReference type="HOGENOM" id="CLU_929538_0_0_11"/>
<evidence type="ECO:0008006" key="3">
    <source>
        <dbReference type="Google" id="ProtNLM"/>
    </source>
</evidence>
<evidence type="ECO:0000313" key="1">
    <source>
        <dbReference type="EMBL" id="AJT42672.1"/>
    </source>
</evidence>